<dbReference type="PANTHER" id="PTHR43677:SF11">
    <property type="entry name" value="ZINC-CONTAINING ALCOHOL DEHYDROGENASE"/>
    <property type="match status" value="1"/>
</dbReference>
<reference evidence="2 3" key="1">
    <citation type="submission" date="2015-09" db="EMBL/GenBank/DDBJ databases">
        <title>Draft genome of a European isolate of the apple canker pathogen Neonectria ditissima.</title>
        <authorList>
            <person name="Gomez-Cortecero A."/>
            <person name="Harrison R.J."/>
            <person name="Armitage A.D."/>
        </authorList>
    </citation>
    <scope>NUCLEOTIDE SEQUENCE [LARGE SCALE GENOMIC DNA]</scope>
    <source>
        <strain evidence="2 3">R09/05</strain>
    </source>
</reference>
<dbReference type="Gene3D" id="3.40.50.720">
    <property type="entry name" value="NAD(P)-binding Rossmann-like Domain"/>
    <property type="match status" value="1"/>
</dbReference>
<accession>A0A0P7ATM6</accession>
<sequence length="327" mass="33645">MTMLAAQVADWGSAPKAIQVPSPATPSDDSIVQIRVLAAGLHQLVRMRAAGKHYTSVSLPHTPGVDGTGIDVSTGKAVYFSTMGDAGGAGSFAEVVNVHRSGVTELPSGVDAVQAAGLVNPVMSSWMALKKRVDFIRDGQKKDWSCFILGATSMSGKLAIKVARMLGATRVVGAGRNEAALKTLGLDDIVVLQDAPESTDFGAAAEADVVLDYLYGPWIGAYLGSGSTRGATTPLTWVCIGSLAGLDGAVPAAGLRQRDVTVRGSGPGAWSTAALDAEVAGMLGVLDGVRDEGVRSVPLRDVEAEWARAGKGRVVFVMGEEGGDANL</sequence>
<gene>
    <name evidence="2" type="ORF">AK830_g10236</name>
</gene>
<evidence type="ECO:0000313" key="2">
    <source>
        <dbReference type="EMBL" id="KPM36339.1"/>
    </source>
</evidence>
<dbReference type="InterPro" id="IPR036291">
    <property type="entry name" value="NAD(P)-bd_dom_sf"/>
</dbReference>
<dbReference type="Gene3D" id="3.90.180.10">
    <property type="entry name" value="Medium-chain alcohol dehydrogenases, catalytic domain"/>
    <property type="match status" value="1"/>
</dbReference>
<dbReference type="PANTHER" id="PTHR43677">
    <property type="entry name" value="SHORT-CHAIN DEHYDROGENASE/REDUCTASE"/>
    <property type="match status" value="1"/>
</dbReference>
<dbReference type="SUPFAM" id="SSF51735">
    <property type="entry name" value="NAD(P)-binding Rossmann-fold domains"/>
    <property type="match status" value="1"/>
</dbReference>
<keyword evidence="3" id="KW-1185">Reference proteome</keyword>
<evidence type="ECO:0000313" key="3">
    <source>
        <dbReference type="Proteomes" id="UP000050424"/>
    </source>
</evidence>
<dbReference type="STRING" id="78410.A0A0P7ATM6"/>
<dbReference type="OrthoDB" id="809632at2759"/>
<dbReference type="AlphaFoldDB" id="A0A0P7ATM6"/>
<evidence type="ECO:0000259" key="1">
    <source>
        <dbReference type="SMART" id="SM00829"/>
    </source>
</evidence>
<organism evidence="2 3">
    <name type="scientific">Neonectria ditissima</name>
    <dbReference type="NCBI Taxonomy" id="78410"/>
    <lineage>
        <taxon>Eukaryota</taxon>
        <taxon>Fungi</taxon>
        <taxon>Dikarya</taxon>
        <taxon>Ascomycota</taxon>
        <taxon>Pezizomycotina</taxon>
        <taxon>Sordariomycetes</taxon>
        <taxon>Hypocreomycetidae</taxon>
        <taxon>Hypocreales</taxon>
        <taxon>Nectriaceae</taxon>
        <taxon>Neonectria</taxon>
    </lineage>
</organism>
<protein>
    <recommendedName>
        <fullName evidence="1">Enoyl reductase (ER) domain-containing protein</fullName>
    </recommendedName>
</protein>
<dbReference type="SUPFAM" id="SSF50129">
    <property type="entry name" value="GroES-like"/>
    <property type="match status" value="1"/>
</dbReference>
<feature type="domain" description="Enoyl reductase (ER)" evidence="1">
    <location>
        <begin position="12"/>
        <end position="316"/>
    </location>
</feature>
<proteinExistence type="predicted"/>
<dbReference type="GO" id="GO:0016491">
    <property type="term" value="F:oxidoreductase activity"/>
    <property type="evidence" value="ECO:0007669"/>
    <property type="project" value="InterPro"/>
</dbReference>
<dbReference type="Proteomes" id="UP000050424">
    <property type="component" value="Unassembled WGS sequence"/>
</dbReference>
<dbReference type="InterPro" id="IPR011032">
    <property type="entry name" value="GroES-like_sf"/>
</dbReference>
<dbReference type="InterPro" id="IPR051397">
    <property type="entry name" value="Zn-ADH-like_protein"/>
</dbReference>
<comment type="caution">
    <text evidence="2">The sequence shown here is derived from an EMBL/GenBank/DDBJ whole genome shotgun (WGS) entry which is preliminary data.</text>
</comment>
<dbReference type="EMBL" id="LKCW01000207">
    <property type="protein sequence ID" value="KPM36339.1"/>
    <property type="molecule type" value="Genomic_DNA"/>
</dbReference>
<dbReference type="SMART" id="SM00829">
    <property type="entry name" value="PKS_ER"/>
    <property type="match status" value="1"/>
</dbReference>
<name>A0A0P7ATM6_9HYPO</name>
<dbReference type="InterPro" id="IPR020843">
    <property type="entry name" value="ER"/>
</dbReference>